<keyword evidence="5" id="KW-0520">NAD</keyword>
<dbReference type="Gene3D" id="3.40.50.1970">
    <property type="match status" value="1"/>
</dbReference>
<name>A0A942UBN6_9BACI</name>
<organism evidence="7 8">
    <name type="scientific">Neobacillus rhizophilus</name>
    <dbReference type="NCBI Taxonomy" id="2833579"/>
    <lineage>
        <taxon>Bacteria</taxon>
        <taxon>Bacillati</taxon>
        <taxon>Bacillota</taxon>
        <taxon>Bacilli</taxon>
        <taxon>Bacillales</taxon>
        <taxon>Bacillaceae</taxon>
        <taxon>Neobacillus</taxon>
    </lineage>
</organism>
<dbReference type="RefSeq" id="WP_213118932.1">
    <property type="nucleotide sequence ID" value="NZ_JAGYPF010000004.1"/>
</dbReference>
<protein>
    <submittedName>
        <fullName evidence="7">Iron-containing alcohol dehydrogenase family protein</fullName>
    </submittedName>
</protein>
<keyword evidence="2 4" id="KW-0479">Metal-binding</keyword>
<evidence type="ECO:0000256" key="3">
    <source>
        <dbReference type="ARBA" id="ARBA00023002"/>
    </source>
</evidence>
<evidence type="ECO:0000259" key="6">
    <source>
        <dbReference type="Pfam" id="PF00465"/>
    </source>
</evidence>
<feature type="domain" description="Alcohol dehydrogenase iron-type/glycerol dehydrogenase GldA" evidence="6">
    <location>
        <begin position="7"/>
        <end position="153"/>
    </location>
</feature>
<gene>
    <name evidence="7" type="ORF">KHA99_18240</name>
</gene>
<dbReference type="PANTHER" id="PTHR43616">
    <property type="entry name" value="GLYCEROL DEHYDROGENASE"/>
    <property type="match status" value="1"/>
</dbReference>
<dbReference type="Gene3D" id="1.20.1090.10">
    <property type="entry name" value="Dehydroquinate synthase-like - alpha domain"/>
    <property type="match status" value="1"/>
</dbReference>
<evidence type="ECO:0000313" key="7">
    <source>
        <dbReference type="EMBL" id="MBS4214389.1"/>
    </source>
</evidence>
<dbReference type="EMBL" id="JAGYPF010000004">
    <property type="protein sequence ID" value="MBS4214389.1"/>
    <property type="molecule type" value="Genomic_DNA"/>
</dbReference>
<dbReference type="Pfam" id="PF00465">
    <property type="entry name" value="Fe-ADH"/>
    <property type="match status" value="1"/>
</dbReference>
<comment type="caution">
    <text evidence="7">The sequence shown here is derived from an EMBL/GenBank/DDBJ whole genome shotgun (WGS) entry which is preliminary data.</text>
</comment>
<dbReference type="PANTHER" id="PTHR43616:SF3">
    <property type="entry name" value="HYDROXYCARBOXYLATE DEHYDROGENASE A"/>
    <property type="match status" value="1"/>
</dbReference>
<dbReference type="CDD" id="cd08550">
    <property type="entry name" value="GlyDH-like"/>
    <property type="match status" value="1"/>
</dbReference>
<reference evidence="7" key="1">
    <citation type="submission" date="2021-05" db="EMBL/GenBank/DDBJ databases">
        <title>Novel Bacillus species.</title>
        <authorList>
            <person name="Liu G."/>
        </authorList>
    </citation>
    <scope>NUCLEOTIDE SEQUENCE</scope>
    <source>
        <strain evidence="7">FJAT-49825</strain>
    </source>
</reference>
<dbReference type="PIRSF" id="PIRSF000112">
    <property type="entry name" value="Glycerol_dehydrogenase"/>
    <property type="match status" value="1"/>
</dbReference>
<keyword evidence="4" id="KW-0862">Zinc</keyword>
<dbReference type="AlphaFoldDB" id="A0A942UBN6"/>
<feature type="binding site" evidence="4">
    <location>
        <position position="271"/>
    </location>
    <ligand>
        <name>glycerol</name>
        <dbReference type="ChEBI" id="CHEBI:17754"/>
    </ligand>
</feature>
<evidence type="ECO:0000256" key="2">
    <source>
        <dbReference type="ARBA" id="ARBA00022723"/>
    </source>
</evidence>
<sequence length="368" mass="39764">MKVVVGPGQYVRNPGILADAGLYIRNFGTTAILIGGNTSRQVIVEPLRRSLEEQGITLKQSLWYGGESSQSNIDRLIDQLKSETFDVLIATGGGKALDTVKAVAYQLEKPLVAIPTIAATCAAATPISIIYSDEGEFLEISRNAKAPEMVLVDSNIILEAPVRYLVAGIGDTLAKWFETKCSIKKAVPNAINQTAIAIAGQLYQTLLKSGKAAVQSIQEQTLTNELEDIIDAVILVSGSVSGYGGDDCRTAAAHAIYSGLTIFPEIHDTYHGEIVAFGILAQLCMEGLEAGEVRSLIEYYQEVDLPYTLQQMGIKELTSEQWKQLGEITVTIEDMENMPFAVTPEMVVTSVQKADEIGTTMLAATNQR</sequence>
<evidence type="ECO:0000256" key="4">
    <source>
        <dbReference type="PIRSR" id="PIRSR000112-1"/>
    </source>
</evidence>
<dbReference type="InterPro" id="IPR016205">
    <property type="entry name" value="Glycerol_DH"/>
</dbReference>
<comment type="similarity">
    <text evidence="1">Belongs to the iron-containing alcohol dehydrogenase family.</text>
</comment>
<keyword evidence="3" id="KW-0560">Oxidoreductase</keyword>
<feature type="binding site" evidence="4">
    <location>
        <position position="254"/>
    </location>
    <ligand>
        <name>glycerol</name>
        <dbReference type="ChEBI" id="CHEBI:17754"/>
    </ligand>
</feature>
<dbReference type="SUPFAM" id="SSF56796">
    <property type="entry name" value="Dehydroquinate synthase-like"/>
    <property type="match status" value="1"/>
</dbReference>
<dbReference type="PROSITE" id="PS00913">
    <property type="entry name" value="ADH_IRON_1"/>
    <property type="match status" value="1"/>
</dbReference>
<proteinExistence type="inferred from homology"/>
<feature type="binding site" evidence="5">
    <location>
        <position position="125"/>
    </location>
    <ligand>
        <name>NAD(+)</name>
        <dbReference type="ChEBI" id="CHEBI:57540"/>
    </ligand>
</feature>
<accession>A0A942UBN6</accession>
<dbReference type="GO" id="GO:0046872">
    <property type="term" value="F:metal ion binding"/>
    <property type="evidence" value="ECO:0007669"/>
    <property type="project" value="UniProtKB-KW"/>
</dbReference>
<dbReference type="InterPro" id="IPR018211">
    <property type="entry name" value="ADH_Fe_CS"/>
</dbReference>
<dbReference type="InterPro" id="IPR001670">
    <property type="entry name" value="ADH_Fe/GldA"/>
</dbReference>
<feature type="binding site" evidence="5">
    <location>
        <position position="131"/>
    </location>
    <ligand>
        <name>NAD(+)</name>
        <dbReference type="ChEBI" id="CHEBI:57540"/>
    </ligand>
</feature>
<feature type="binding site" evidence="5">
    <location>
        <begin position="94"/>
        <end position="98"/>
    </location>
    <ligand>
        <name>NAD(+)</name>
        <dbReference type="ChEBI" id="CHEBI:57540"/>
    </ligand>
</feature>
<evidence type="ECO:0000256" key="1">
    <source>
        <dbReference type="ARBA" id="ARBA00007358"/>
    </source>
</evidence>
<comment type="cofactor">
    <cofactor evidence="4">
        <name>Zn(2+)</name>
        <dbReference type="ChEBI" id="CHEBI:29105"/>
    </cofactor>
    <text evidence="4">Binds 1 zinc ion per subunit.</text>
</comment>
<feature type="binding site" evidence="4">
    <location>
        <position position="171"/>
    </location>
    <ligand>
        <name>glycerol</name>
        <dbReference type="ChEBI" id="CHEBI:17754"/>
    </ligand>
</feature>
<keyword evidence="8" id="KW-1185">Reference proteome</keyword>
<evidence type="ECO:0000313" key="8">
    <source>
        <dbReference type="Proteomes" id="UP000679749"/>
    </source>
</evidence>
<evidence type="ECO:0000256" key="5">
    <source>
        <dbReference type="PIRSR" id="PIRSR000112-3"/>
    </source>
</evidence>
<dbReference type="Proteomes" id="UP000679749">
    <property type="component" value="Unassembled WGS sequence"/>
</dbReference>
<dbReference type="GO" id="GO:0016614">
    <property type="term" value="F:oxidoreductase activity, acting on CH-OH group of donors"/>
    <property type="evidence" value="ECO:0007669"/>
    <property type="project" value="InterPro"/>
</dbReference>